<evidence type="ECO:0000256" key="2">
    <source>
        <dbReference type="PROSITE-ProRule" id="PRU00042"/>
    </source>
</evidence>
<evidence type="ECO:0000313" key="7">
    <source>
        <dbReference type="Proteomes" id="UP001154282"/>
    </source>
</evidence>
<evidence type="ECO:0000259" key="4">
    <source>
        <dbReference type="PROSITE" id="PS50157"/>
    </source>
</evidence>
<feature type="compositionally biased region" description="Basic and acidic residues" evidence="3">
    <location>
        <begin position="467"/>
        <end position="479"/>
    </location>
</feature>
<dbReference type="Gene3D" id="1.25.40.90">
    <property type="match status" value="1"/>
</dbReference>
<dbReference type="PANTHER" id="PTHR15921:SF3">
    <property type="entry name" value="PRE-MRNA CLEAVAGE COMPLEX 2 PROTEIN PCF11"/>
    <property type="match status" value="1"/>
</dbReference>
<feature type="region of interest" description="Disordered" evidence="3">
    <location>
        <begin position="84"/>
        <end position="106"/>
    </location>
</feature>
<dbReference type="PANTHER" id="PTHR15921">
    <property type="entry name" value="PRE-MRNA CLEAVAGE COMPLEX II"/>
    <property type="match status" value="1"/>
</dbReference>
<dbReference type="FunFam" id="1.25.40.90:FF:000023">
    <property type="entry name" value="polyadenylation and cleavage factor homolog 4"/>
    <property type="match status" value="1"/>
</dbReference>
<name>A0AAV0JGQ2_9ROSI</name>
<evidence type="ECO:0000256" key="3">
    <source>
        <dbReference type="SAM" id="MobiDB-lite"/>
    </source>
</evidence>
<dbReference type="EMBL" id="CAMGYJ010000004">
    <property type="protein sequence ID" value="CAI0408088.1"/>
    <property type="molecule type" value="Genomic_DNA"/>
</dbReference>
<feature type="compositionally biased region" description="Basic and acidic residues" evidence="3">
    <location>
        <begin position="844"/>
        <end position="853"/>
    </location>
</feature>
<dbReference type="GO" id="GO:0000993">
    <property type="term" value="F:RNA polymerase II complex binding"/>
    <property type="evidence" value="ECO:0007669"/>
    <property type="project" value="InterPro"/>
</dbReference>
<dbReference type="Pfam" id="PF04818">
    <property type="entry name" value="CID"/>
    <property type="match status" value="1"/>
</dbReference>
<dbReference type="GO" id="GO:0005737">
    <property type="term" value="C:cytoplasm"/>
    <property type="evidence" value="ECO:0007669"/>
    <property type="project" value="TreeGrafter"/>
</dbReference>
<evidence type="ECO:0008006" key="8">
    <source>
        <dbReference type="Google" id="ProtNLM"/>
    </source>
</evidence>
<keyword evidence="2" id="KW-0862">Zinc</keyword>
<feature type="region of interest" description="Disordered" evidence="3">
    <location>
        <begin position="947"/>
        <end position="987"/>
    </location>
</feature>
<dbReference type="GO" id="GO:0008270">
    <property type="term" value="F:zinc ion binding"/>
    <property type="evidence" value="ECO:0007669"/>
    <property type="project" value="UniProtKB-KW"/>
</dbReference>
<dbReference type="SMART" id="SM00582">
    <property type="entry name" value="RPR"/>
    <property type="match status" value="1"/>
</dbReference>
<feature type="region of interest" description="Disordered" evidence="3">
    <location>
        <begin position="1180"/>
        <end position="1233"/>
    </location>
</feature>
<sequence length="1500" mass="165189">MVLWRILRTPATRSQAGAFLPWDHRCSLYTLRCYSVKAGAKSSQKPQKKSGAKKPGDESGPGGAAAELDRVVIDERALRSRLLAEDEKKPSRDLGPNGRPLFTSTPTLSQLTRKDACSYFKFSKEALNAVLPEGLPKGMVTEFEESMRESLIVRQSFLDLRDNFRRIVDPPLDGKGVKARKQIVLDGPLSCGKSIALAMLVHWARDEGWLVFYAPRGWEWTHGGYFYKNPHTGLWDTPLQAENILKDFLKYNESQLKQLHCHLFDPIPLGEGAGVGLMKGIDSMPVPEGSSLFDLAQIGIQHSHAAVGVVVRLRKELSLVKDVPVLFAIDQYNSWFTFSEYEEPMTLHSTRPVHAKEVATVNAFRSMMHNDMMVGAFSHSMAVGKLRQDLPDVPVDARINLPRYNLDEAATVCHYYLRSLDRSREPGLKKPRLAEDQSNSNGGRPFVQRQPPAATLPPTRYRAAGGGDRDSEGNDRGDGAYHPQPVQQYSELVNQYKTALAELTFNSKPIITNLTIIAGENVLSAKGIAATVCNNIIEVPSDQKLPSLYLLDSIVKNIGRDYIKYFAARLPEVFCKAYRQVEPPIQSSMRHLFGTWKGVFPLQTLKMIEKDLGFSSAVNGSSSTVTSRADTLSLRPQHSIHVNPKYLERQRLQQSGRAPIADSPEDIESPERTSGINLQRSQITSLSGSIEEKNVGLLYGDLEYGTDAPRNSILGSGRLGARAVEQAQPKPWYGVASGVSEKLSDPRNGFRMKQAVPEHLIPKSTKAAHIQPTDSISRKRGNSVSTNWKNSEEEEFMWDLHSRLPDQDVTTISDISRKDTWTPNDPEKLGFENRVRRPQIGHDVGSRFDRESSTDSLSTEQRELGSRLSSSWRLQEATSMDELMFSSSNTNPSYADGNIAAHGGLPSRTNSASRIVAGPRAGSPHAGASGLGVIPTTGAVGQQRLTSIGTSSPSQQSLHQAAPSSSFASRYPPSRQLPNAADHDYSQILPPSHQKVHQFSKNLLPQSVQLGNINRLRSEELSEASASLQKQNPPLEWKAGAPTTSGSSESDQSIQRTTETSGQQSTSSLLAAVMKSGILGNITAAGLAKKSLQSSGQVVSKSVTKPPLPNEPLPTQVASVPMATSASSKSSTSSFPHKKDKQQQVAQVAPIIQTSKVGDKASNPISNLLSSLLVKGLIKSEASPPSSSSSQMTTVEPEIQKKSTIAPKAAPVSSLSESTPMAREESLKKTDAKSHADLLVKSTPVMPKAKDSVSLPQSIPVETESLIGLKFKSDVIREFHAAVIDSLFNDLPHQCDACGLRLKQKEGLDKHLEWHSERKIVSDDKRWYAQIEDWVSPNAVVPSAAVDSSPMDGPECEMVDRDDEPMAPADEEQCVCIFCGELFEDYYSTALNRWMFRGAVHMTQVPPGKGEQRNGPLVHVHCRSEGSSSELGLVNSVKMRSVRLMILYHPWDAIRVEVEYCSTEILSPICSFTCRRLSYMSVLWMNLCFWYWIIDENFEC</sequence>
<dbReference type="SUPFAM" id="SSF48464">
    <property type="entry name" value="ENTH/VHS domain"/>
    <property type="match status" value="1"/>
</dbReference>
<feature type="region of interest" description="Disordered" evidence="3">
    <location>
        <begin position="817"/>
        <end position="871"/>
    </location>
</feature>
<evidence type="ECO:0000256" key="1">
    <source>
        <dbReference type="ARBA" id="ARBA00022664"/>
    </source>
</evidence>
<reference evidence="6" key="1">
    <citation type="submission" date="2022-08" db="EMBL/GenBank/DDBJ databases">
        <authorList>
            <person name="Gutierrez-Valencia J."/>
        </authorList>
    </citation>
    <scope>NUCLEOTIDE SEQUENCE</scope>
</reference>
<dbReference type="PROSITE" id="PS00028">
    <property type="entry name" value="ZINC_FINGER_C2H2_1"/>
    <property type="match status" value="1"/>
</dbReference>
<dbReference type="CDD" id="cd16982">
    <property type="entry name" value="CID_Pcf11"/>
    <property type="match status" value="1"/>
</dbReference>
<feature type="region of interest" description="Disordered" evidence="3">
    <location>
        <begin position="1021"/>
        <end position="1066"/>
    </location>
</feature>
<keyword evidence="2" id="KW-0479">Metal-binding</keyword>
<feature type="region of interest" description="Disordered" evidence="3">
    <location>
        <begin position="764"/>
        <end position="786"/>
    </location>
</feature>
<feature type="compositionally biased region" description="Basic and acidic residues" evidence="3">
    <location>
        <begin position="1222"/>
        <end position="1233"/>
    </location>
</feature>
<dbReference type="InterPro" id="IPR047415">
    <property type="entry name" value="Pcf11_CID"/>
</dbReference>
<evidence type="ECO:0000259" key="5">
    <source>
        <dbReference type="PROSITE" id="PS51391"/>
    </source>
</evidence>
<accession>A0AAV0JGQ2</accession>
<dbReference type="InterPro" id="IPR013087">
    <property type="entry name" value="Znf_C2H2_type"/>
</dbReference>
<keyword evidence="7" id="KW-1185">Reference proteome</keyword>
<dbReference type="PROSITE" id="PS51391">
    <property type="entry name" value="CID"/>
    <property type="match status" value="1"/>
</dbReference>
<feature type="compositionally biased region" description="Polar residues" evidence="3">
    <location>
        <begin position="947"/>
        <end position="968"/>
    </location>
</feature>
<feature type="region of interest" description="Disordered" evidence="3">
    <location>
        <begin position="427"/>
        <end position="483"/>
    </location>
</feature>
<feature type="compositionally biased region" description="Polar residues" evidence="3">
    <location>
        <begin position="1042"/>
        <end position="1054"/>
    </location>
</feature>
<feature type="region of interest" description="Disordered" evidence="3">
    <location>
        <begin position="40"/>
        <end position="66"/>
    </location>
</feature>
<feature type="domain" description="CID" evidence="5">
    <location>
        <begin position="488"/>
        <end position="616"/>
    </location>
</feature>
<organism evidence="6 7">
    <name type="scientific">Linum tenue</name>
    <dbReference type="NCBI Taxonomy" id="586396"/>
    <lineage>
        <taxon>Eukaryota</taxon>
        <taxon>Viridiplantae</taxon>
        <taxon>Streptophyta</taxon>
        <taxon>Embryophyta</taxon>
        <taxon>Tracheophyta</taxon>
        <taxon>Spermatophyta</taxon>
        <taxon>Magnoliopsida</taxon>
        <taxon>eudicotyledons</taxon>
        <taxon>Gunneridae</taxon>
        <taxon>Pentapetalae</taxon>
        <taxon>rosids</taxon>
        <taxon>fabids</taxon>
        <taxon>Malpighiales</taxon>
        <taxon>Linaceae</taxon>
        <taxon>Linum</taxon>
    </lineage>
</organism>
<dbReference type="InterPro" id="IPR006569">
    <property type="entry name" value="CID_dom"/>
</dbReference>
<dbReference type="GO" id="GO:0003729">
    <property type="term" value="F:mRNA binding"/>
    <property type="evidence" value="ECO:0007669"/>
    <property type="project" value="InterPro"/>
</dbReference>
<dbReference type="Pfam" id="PF10236">
    <property type="entry name" value="DAP3"/>
    <property type="match status" value="1"/>
</dbReference>
<keyword evidence="2" id="KW-0863">Zinc-finger</keyword>
<dbReference type="Pfam" id="PF23228">
    <property type="entry name" value="zf_PCFS4"/>
    <property type="match status" value="1"/>
</dbReference>
<feature type="compositionally biased region" description="Low complexity" evidence="3">
    <location>
        <begin position="1055"/>
        <end position="1066"/>
    </location>
</feature>
<feature type="compositionally biased region" description="Basic and acidic residues" evidence="3">
    <location>
        <begin position="817"/>
        <end position="835"/>
    </location>
</feature>
<feature type="compositionally biased region" description="Low complexity" evidence="3">
    <location>
        <begin position="1123"/>
        <end position="1134"/>
    </location>
</feature>
<feature type="region of interest" description="Disordered" evidence="3">
    <location>
        <begin position="653"/>
        <end position="677"/>
    </location>
</feature>
<dbReference type="InterPro" id="IPR019368">
    <property type="entry name" value="Ribosomal_mS29"/>
</dbReference>
<evidence type="ECO:0000313" key="6">
    <source>
        <dbReference type="EMBL" id="CAI0408088.1"/>
    </source>
</evidence>
<comment type="caution">
    <text evidence="6">The sequence shown here is derived from an EMBL/GenBank/DDBJ whole genome shotgun (WGS) entry which is preliminary data.</text>
</comment>
<dbReference type="InterPro" id="IPR045154">
    <property type="entry name" value="PCF11-like"/>
</dbReference>
<dbReference type="Proteomes" id="UP001154282">
    <property type="component" value="Unassembled WGS sequence"/>
</dbReference>
<feature type="region of interest" description="Disordered" evidence="3">
    <location>
        <begin position="1098"/>
        <end position="1145"/>
    </location>
</feature>
<dbReference type="InterPro" id="IPR008942">
    <property type="entry name" value="ENTH_VHS"/>
</dbReference>
<dbReference type="GO" id="GO:0005849">
    <property type="term" value="C:mRNA cleavage factor complex"/>
    <property type="evidence" value="ECO:0007669"/>
    <property type="project" value="TreeGrafter"/>
</dbReference>
<feature type="domain" description="C2H2-type" evidence="4">
    <location>
        <begin position="1293"/>
        <end position="1320"/>
    </location>
</feature>
<feature type="region of interest" description="Disordered" evidence="3">
    <location>
        <begin position="897"/>
        <end position="935"/>
    </location>
</feature>
<keyword evidence="1" id="KW-0507">mRNA processing</keyword>
<gene>
    <name evidence="6" type="ORF">LITE_LOCUS13820</name>
</gene>
<proteinExistence type="predicted"/>
<dbReference type="InterPro" id="IPR057242">
    <property type="entry name" value="PCFS4-like"/>
</dbReference>
<dbReference type="PROSITE" id="PS50157">
    <property type="entry name" value="ZINC_FINGER_C2H2_2"/>
    <property type="match status" value="1"/>
</dbReference>
<protein>
    <recommendedName>
        <fullName evidence="8">CID domain-containing protein</fullName>
    </recommendedName>
</protein>
<dbReference type="GO" id="GO:0006369">
    <property type="term" value="P:termination of RNA polymerase II transcription"/>
    <property type="evidence" value="ECO:0007669"/>
    <property type="project" value="InterPro"/>
</dbReference>
<dbReference type="GO" id="GO:0031124">
    <property type="term" value="P:mRNA 3'-end processing"/>
    <property type="evidence" value="ECO:0007669"/>
    <property type="project" value="InterPro"/>
</dbReference>